<dbReference type="InterPro" id="IPR015358">
    <property type="entry name" value="Tscrpt_reg_MerR_DNA-bd"/>
</dbReference>
<dbReference type="Proteomes" id="UP001621964">
    <property type="component" value="Unassembled WGS sequence"/>
</dbReference>
<dbReference type="PRINTS" id="PR00040">
    <property type="entry name" value="HTHMERR"/>
</dbReference>
<accession>A0ABW8Q301</accession>
<name>A0ABW8Q301_9NEIS</name>
<dbReference type="Pfam" id="PF00376">
    <property type="entry name" value="MerR"/>
    <property type="match status" value="1"/>
</dbReference>
<dbReference type="SMART" id="SM00422">
    <property type="entry name" value="HTH_MERR"/>
    <property type="match status" value="1"/>
</dbReference>
<dbReference type="CDD" id="cd01108">
    <property type="entry name" value="HTH_CueR"/>
    <property type="match status" value="1"/>
</dbReference>
<keyword evidence="2" id="KW-0963">Cytoplasm</keyword>
<dbReference type="InterPro" id="IPR047057">
    <property type="entry name" value="MerR_fam"/>
</dbReference>
<organism evidence="7 8">
    <name type="scientific">Neisseria oralis</name>
    <dbReference type="NCBI Taxonomy" id="1107316"/>
    <lineage>
        <taxon>Bacteria</taxon>
        <taxon>Pseudomonadati</taxon>
        <taxon>Pseudomonadota</taxon>
        <taxon>Betaproteobacteria</taxon>
        <taxon>Neisseriales</taxon>
        <taxon>Neisseriaceae</taxon>
        <taxon>Neisseria</taxon>
    </lineage>
</organism>
<dbReference type="InterPro" id="IPR000551">
    <property type="entry name" value="MerR-type_HTH_dom"/>
</dbReference>
<dbReference type="PROSITE" id="PS50937">
    <property type="entry name" value="HTH_MERR_2"/>
    <property type="match status" value="1"/>
</dbReference>
<dbReference type="Pfam" id="PF09278">
    <property type="entry name" value="MerR-DNA-bind"/>
    <property type="match status" value="1"/>
</dbReference>
<dbReference type="Gene3D" id="1.10.1660.10">
    <property type="match status" value="1"/>
</dbReference>
<sequence length="139" mass="15864">MNIGEMAKRSGLSSKMIRDYEKIGLIRPAGRSESGYRRYTEQDLENLSFIRHARDVDFSLAQIKTLLQLKSNPQRTSAEVKRLTAEHIATLQAKIDRLQDMVNTLKNWHDCCGGDNRPDCPIIDQLSDTESRRTNTEAV</sequence>
<dbReference type="PANTHER" id="PTHR30204:SF94">
    <property type="entry name" value="HEAVY METAL-DEPENDENT TRANSCRIPTIONAL REGULATOR HI_0293-RELATED"/>
    <property type="match status" value="1"/>
</dbReference>
<evidence type="ECO:0000259" key="6">
    <source>
        <dbReference type="PROSITE" id="PS50937"/>
    </source>
</evidence>
<evidence type="ECO:0000256" key="3">
    <source>
        <dbReference type="ARBA" id="ARBA00023015"/>
    </source>
</evidence>
<dbReference type="RefSeq" id="WP_405385752.1">
    <property type="nucleotide sequence ID" value="NZ_JBJGEB010000004.1"/>
</dbReference>
<comment type="caution">
    <text evidence="7">The sequence shown here is derived from an EMBL/GenBank/DDBJ whole genome shotgun (WGS) entry which is preliminary data.</text>
</comment>
<evidence type="ECO:0000256" key="2">
    <source>
        <dbReference type="ARBA" id="ARBA00022490"/>
    </source>
</evidence>
<dbReference type="EMBL" id="JBJGEB010000004">
    <property type="protein sequence ID" value="MFK7641924.1"/>
    <property type="molecule type" value="Genomic_DNA"/>
</dbReference>
<keyword evidence="4" id="KW-0238">DNA-binding</keyword>
<feature type="domain" description="HTH merR-type" evidence="6">
    <location>
        <begin position="1"/>
        <end position="69"/>
    </location>
</feature>
<keyword evidence="5" id="KW-0804">Transcription</keyword>
<comment type="subcellular location">
    <subcellularLocation>
        <location evidence="1">Cytoplasm</location>
    </subcellularLocation>
</comment>
<dbReference type="InterPro" id="IPR011789">
    <property type="entry name" value="CueR"/>
</dbReference>
<evidence type="ECO:0000256" key="1">
    <source>
        <dbReference type="ARBA" id="ARBA00004496"/>
    </source>
</evidence>
<keyword evidence="3" id="KW-0805">Transcription regulation</keyword>
<evidence type="ECO:0000256" key="4">
    <source>
        <dbReference type="ARBA" id="ARBA00023125"/>
    </source>
</evidence>
<evidence type="ECO:0000313" key="8">
    <source>
        <dbReference type="Proteomes" id="UP001621964"/>
    </source>
</evidence>
<dbReference type="PROSITE" id="PS00552">
    <property type="entry name" value="HTH_MERR_1"/>
    <property type="match status" value="1"/>
</dbReference>
<keyword evidence="8" id="KW-1185">Reference proteome</keyword>
<proteinExistence type="predicted"/>
<dbReference type="PANTHER" id="PTHR30204">
    <property type="entry name" value="REDOX-CYCLING DRUG-SENSING TRANSCRIPTIONAL ACTIVATOR SOXR"/>
    <property type="match status" value="1"/>
</dbReference>
<reference evidence="7 8" key="1">
    <citation type="submission" date="2024-11" db="EMBL/GenBank/DDBJ databases">
        <authorList>
            <person name="Mikucki A.G."/>
            <person name="Kahler C.M."/>
        </authorList>
    </citation>
    <scope>NUCLEOTIDE SEQUENCE [LARGE SCALE GENOMIC DNA]</scope>
    <source>
        <strain evidence="7 8">EXNM717</strain>
    </source>
</reference>
<dbReference type="SUPFAM" id="SSF46955">
    <property type="entry name" value="Putative DNA-binding domain"/>
    <property type="match status" value="1"/>
</dbReference>
<gene>
    <name evidence="7" type="primary">cueR</name>
    <name evidence="7" type="ORF">ACI43T_05345</name>
</gene>
<protein>
    <submittedName>
        <fullName evidence="7">Cu(I)-responsive transcriptional regulator</fullName>
    </submittedName>
</protein>
<dbReference type="InterPro" id="IPR009061">
    <property type="entry name" value="DNA-bd_dom_put_sf"/>
</dbReference>
<evidence type="ECO:0000256" key="5">
    <source>
        <dbReference type="ARBA" id="ARBA00023163"/>
    </source>
</evidence>
<dbReference type="NCBIfam" id="TIGR02044">
    <property type="entry name" value="CueR"/>
    <property type="match status" value="1"/>
</dbReference>
<evidence type="ECO:0000313" key="7">
    <source>
        <dbReference type="EMBL" id="MFK7641924.1"/>
    </source>
</evidence>